<dbReference type="Pfam" id="PF13450">
    <property type="entry name" value="NAD_binding_8"/>
    <property type="match status" value="1"/>
</dbReference>
<dbReference type="PROSITE" id="PS51257">
    <property type="entry name" value="PROKAR_LIPOPROTEIN"/>
    <property type="match status" value="1"/>
</dbReference>
<evidence type="ECO:0000256" key="5">
    <source>
        <dbReference type="ARBA" id="ARBA00023070"/>
    </source>
</evidence>
<dbReference type="GO" id="GO:0050361">
    <property type="term" value="F:tryptophan 2-monooxygenase activity"/>
    <property type="evidence" value="ECO:0007669"/>
    <property type="project" value="UniProtKB-EC"/>
</dbReference>
<dbReference type="EC" id="1.13.12.3" evidence="3"/>
<dbReference type="InterPro" id="IPR002937">
    <property type="entry name" value="Amino_oxidase"/>
</dbReference>
<evidence type="ECO:0000256" key="4">
    <source>
        <dbReference type="ARBA" id="ARBA00017871"/>
    </source>
</evidence>
<dbReference type="InterPro" id="IPR050281">
    <property type="entry name" value="Flavin_monoamine_oxidase"/>
</dbReference>
<name>A0A0P8C3C2_9BACT</name>
<evidence type="ECO:0000313" key="8">
    <source>
        <dbReference type="EMBL" id="KPQ17069.1"/>
    </source>
</evidence>
<keyword evidence="8" id="KW-0560">Oxidoreductase</keyword>
<organism evidence="8 9">
    <name type="scientific">Algoriphagus marincola HL-49</name>
    <dbReference type="NCBI Taxonomy" id="1305737"/>
    <lineage>
        <taxon>Bacteria</taxon>
        <taxon>Pseudomonadati</taxon>
        <taxon>Bacteroidota</taxon>
        <taxon>Cytophagia</taxon>
        <taxon>Cytophagales</taxon>
        <taxon>Cyclobacteriaceae</taxon>
        <taxon>Algoriphagus</taxon>
    </lineage>
</organism>
<dbReference type="STRING" id="1305737.GCA_000526355_02161"/>
<reference evidence="8 9" key="1">
    <citation type="submission" date="2015-09" db="EMBL/GenBank/DDBJ databases">
        <title>Identification and resolution of microdiversity through metagenomic sequencing of parallel consortia.</title>
        <authorList>
            <person name="Nelson W.C."/>
            <person name="Romine M.F."/>
            <person name="Lindemann S.R."/>
        </authorList>
    </citation>
    <scope>NUCLEOTIDE SEQUENCE [LARGE SCALE GENOMIC DNA]</scope>
    <source>
        <strain evidence="8">HL-49</strain>
    </source>
</reference>
<dbReference type="EMBL" id="LJXT01000034">
    <property type="protein sequence ID" value="KPQ17069.1"/>
    <property type="molecule type" value="Genomic_DNA"/>
</dbReference>
<comment type="pathway">
    <text evidence="1">Plant hormone metabolism; auxin biosynthesis.</text>
</comment>
<comment type="catalytic activity">
    <reaction evidence="6">
        <text>L-tryptophan + O2 = indole-3-acetamide + CO2 + H2O</text>
        <dbReference type="Rhea" id="RHEA:16165"/>
        <dbReference type="ChEBI" id="CHEBI:15377"/>
        <dbReference type="ChEBI" id="CHEBI:15379"/>
        <dbReference type="ChEBI" id="CHEBI:16031"/>
        <dbReference type="ChEBI" id="CHEBI:16526"/>
        <dbReference type="ChEBI" id="CHEBI:57912"/>
        <dbReference type="EC" id="1.13.12.3"/>
    </reaction>
</comment>
<dbReference type="SUPFAM" id="SSF51905">
    <property type="entry name" value="FAD/NAD(P)-binding domain"/>
    <property type="match status" value="1"/>
</dbReference>
<dbReference type="PATRIC" id="fig|1305737.6.peg.2081"/>
<evidence type="ECO:0000256" key="6">
    <source>
        <dbReference type="ARBA" id="ARBA00047321"/>
    </source>
</evidence>
<accession>A0A0P8C3C2</accession>
<proteinExistence type="inferred from homology"/>
<comment type="caution">
    <text evidence="8">The sequence shown here is derived from an EMBL/GenBank/DDBJ whole genome shotgun (WGS) entry which is preliminary data.</text>
</comment>
<evidence type="ECO:0000256" key="3">
    <source>
        <dbReference type="ARBA" id="ARBA00012535"/>
    </source>
</evidence>
<dbReference type="Proteomes" id="UP000050421">
    <property type="component" value="Unassembled WGS sequence"/>
</dbReference>
<dbReference type="GO" id="GO:0009851">
    <property type="term" value="P:auxin biosynthetic process"/>
    <property type="evidence" value="ECO:0007669"/>
    <property type="project" value="UniProtKB-KW"/>
</dbReference>
<evidence type="ECO:0000256" key="1">
    <source>
        <dbReference type="ARBA" id="ARBA00004814"/>
    </source>
</evidence>
<dbReference type="PANTHER" id="PTHR10742">
    <property type="entry name" value="FLAVIN MONOAMINE OXIDASE"/>
    <property type="match status" value="1"/>
</dbReference>
<evidence type="ECO:0000313" key="9">
    <source>
        <dbReference type="Proteomes" id="UP000050421"/>
    </source>
</evidence>
<dbReference type="Pfam" id="PF01593">
    <property type="entry name" value="Amino_oxidase"/>
    <property type="match status" value="1"/>
</dbReference>
<protein>
    <recommendedName>
        <fullName evidence="4">Tryptophan 2-monooxygenase</fullName>
        <ecNumber evidence="3">1.13.12.3</ecNumber>
    </recommendedName>
</protein>
<sequence>MTRQEFIERSLLMGVSLPLLSSVLLQSCGTESLIFPNLDSSFKGNVIIIGAGAAGMYAGYLLKQNGIEFKILEASSVYGGRLKKAENFANFPLDLGAEWIHVDPKILGEIANKSIDQSVFETIDYNPQTIKTWKNGKLKSHNYIKNLYSEWKFKRSTWFDFFEQNIVPEITDSVVLNKPVLEINYEEDKVITKTADNESYEADKILVTVPIKMLQNEQITFQPEMPQAKREAIGKVYVGDGIKIFIEFNEKFYPDILSYGNIFKALTEENKFVYDAAFKKDSDKNILGLFAINEKASAYTKLNEQEIISKFLSELDEIFEGKATTHYKKHIIQNWSKEPYIQGAYSYSFDGNKSEIVNMVSQPLMDKVYFAGEALSEDNQAMVQGACESAYKMIARMIKEG</sequence>
<dbReference type="SUPFAM" id="SSF54373">
    <property type="entry name" value="FAD-linked reductases, C-terminal domain"/>
    <property type="match status" value="1"/>
</dbReference>
<dbReference type="Gene3D" id="3.90.660.10">
    <property type="match status" value="2"/>
</dbReference>
<gene>
    <name evidence="8" type="primary">aofH-2</name>
    <name evidence="8" type="ORF">HLUCCX10_07200</name>
</gene>
<dbReference type="PANTHER" id="PTHR10742:SF410">
    <property type="entry name" value="LYSINE-SPECIFIC HISTONE DEMETHYLASE 2"/>
    <property type="match status" value="1"/>
</dbReference>
<dbReference type="OrthoDB" id="56323at2"/>
<keyword evidence="5" id="KW-0073">Auxin biosynthesis</keyword>
<comment type="similarity">
    <text evidence="2">Belongs to the tryptophan 2-monooxygenase family.</text>
</comment>
<dbReference type="AlphaFoldDB" id="A0A0P8C3C2"/>
<dbReference type="eggNOG" id="COG1231">
    <property type="taxonomic scope" value="Bacteria"/>
</dbReference>
<evidence type="ECO:0000256" key="2">
    <source>
        <dbReference type="ARBA" id="ARBA00005833"/>
    </source>
</evidence>
<dbReference type="Gene3D" id="3.50.50.60">
    <property type="entry name" value="FAD/NAD(P)-binding domain"/>
    <property type="match status" value="2"/>
</dbReference>
<feature type="domain" description="Amine oxidase" evidence="7">
    <location>
        <begin position="172"/>
        <end position="391"/>
    </location>
</feature>
<evidence type="ECO:0000259" key="7">
    <source>
        <dbReference type="Pfam" id="PF01593"/>
    </source>
</evidence>
<dbReference type="InterPro" id="IPR036188">
    <property type="entry name" value="FAD/NAD-bd_sf"/>
</dbReference>